<name>A0A8H6N6F2_9PEZI</name>
<reference evidence="2" key="1">
    <citation type="journal article" date="2020" name="Phytopathology">
        <title>Genome Sequence Resources of Colletotrichum truncatum, C. plurivorum, C. musicola, and C. sojae: Four Species Pathogenic to Soybean (Glycine max).</title>
        <authorList>
            <person name="Rogerio F."/>
            <person name="Boufleur T.R."/>
            <person name="Ciampi-Guillardi M."/>
            <person name="Sukno S.A."/>
            <person name="Thon M.R."/>
            <person name="Massola Junior N.S."/>
            <person name="Baroncelli R."/>
        </authorList>
    </citation>
    <scope>NUCLEOTIDE SEQUENCE</scope>
    <source>
        <strain evidence="2">LFN00145</strain>
    </source>
</reference>
<dbReference type="EMBL" id="WIGO01000262">
    <property type="protein sequence ID" value="KAF6821191.1"/>
    <property type="molecule type" value="Genomic_DNA"/>
</dbReference>
<comment type="caution">
    <text evidence="2">The sequence shown here is derived from an EMBL/GenBank/DDBJ whole genome shotgun (WGS) entry which is preliminary data.</text>
</comment>
<keyword evidence="3" id="KW-1185">Reference proteome</keyword>
<feature type="compositionally biased region" description="Basic and acidic residues" evidence="1">
    <location>
        <begin position="55"/>
        <end position="64"/>
    </location>
</feature>
<evidence type="ECO:0000313" key="2">
    <source>
        <dbReference type="EMBL" id="KAF6821191.1"/>
    </source>
</evidence>
<dbReference type="AlphaFoldDB" id="A0A8H6N6F2"/>
<feature type="region of interest" description="Disordered" evidence="1">
    <location>
        <begin position="85"/>
        <end position="104"/>
    </location>
</feature>
<proteinExistence type="predicted"/>
<evidence type="ECO:0000313" key="3">
    <source>
        <dbReference type="Proteomes" id="UP000654918"/>
    </source>
</evidence>
<evidence type="ECO:0000256" key="1">
    <source>
        <dbReference type="SAM" id="MobiDB-lite"/>
    </source>
</evidence>
<dbReference type="Proteomes" id="UP000654918">
    <property type="component" value="Unassembled WGS sequence"/>
</dbReference>
<protein>
    <submittedName>
        <fullName evidence="2">Uncharacterized protein</fullName>
    </submittedName>
</protein>
<feature type="compositionally biased region" description="Basic and acidic residues" evidence="1">
    <location>
        <begin position="89"/>
        <end position="102"/>
    </location>
</feature>
<gene>
    <name evidence="2" type="ORF">CPLU01_12549</name>
</gene>
<organism evidence="2 3">
    <name type="scientific">Colletotrichum plurivorum</name>
    <dbReference type="NCBI Taxonomy" id="2175906"/>
    <lineage>
        <taxon>Eukaryota</taxon>
        <taxon>Fungi</taxon>
        <taxon>Dikarya</taxon>
        <taxon>Ascomycota</taxon>
        <taxon>Pezizomycotina</taxon>
        <taxon>Sordariomycetes</taxon>
        <taxon>Hypocreomycetidae</taxon>
        <taxon>Glomerellales</taxon>
        <taxon>Glomerellaceae</taxon>
        <taxon>Colletotrichum</taxon>
        <taxon>Colletotrichum orchidearum species complex</taxon>
    </lineage>
</organism>
<sequence>MGYEGYAEYSVPRQTRRLAVESKATNRRGPAHHKTEDEPIRPNNADWRLSQFRENASHSPEKVQRRGNCTTGDLLRSGLELSTRRLQRFRPEQEHRSERKFTSDSASHVDLITIQWETSPQRQKKEHRHGTLTAYTVAASWHRGKGDGRCQAGSGS</sequence>
<feature type="region of interest" description="Disordered" evidence="1">
    <location>
        <begin position="1"/>
        <end position="76"/>
    </location>
</feature>
<accession>A0A8H6N6F2</accession>